<comment type="caution">
    <text evidence="2">The sequence shown here is derived from an EMBL/GenBank/DDBJ whole genome shotgun (WGS) entry which is preliminary data.</text>
</comment>
<evidence type="ECO:0000313" key="2">
    <source>
        <dbReference type="EMBL" id="MDI4509034.1"/>
    </source>
</evidence>
<gene>
    <name evidence="2" type="ORF">E6P75_02255</name>
</gene>
<dbReference type="PANTHER" id="PTHR22916:SF3">
    <property type="entry name" value="UDP-GLCNAC:BETAGAL BETA-1,3-N-ACETYLGLUCOSAMINYLTRANSFERASE-LIKE PROTEIN 1"/>
    <property type="match status" value="1"/>
</dbReference>
<proteinExistence type="predicted"/>
<dbReference type="InterPro" id="IPR001173">
    <property type="entry name" value="Glyco_trans_2-like"/>
</dbReference>
<dbReference type="EMBL" id="SSCJ01000001">
    <property type="protein sequence ID" value="MDI4509034.1"/>
    <property type="molecule type" value="Genomic_DNA"/>
</dbReference>
<dbReference type="CDD" id="cd00761">
    <property type="entry name" value="Glyco_tranf_GTA_type"/>
    <property type="match status" value="1"/>
</dbReference>
<dbReference type="Pfam" id="PF00535">
    <property type="entry name" value="Glycos_transf_2"/>
    <property type="match status" value="1"/>
</dbReference>
<dbReference type="InterPro" id="IPR029044">
    <property type="entry name" value="Nucleotide-diphossugar_trans"/>
</dbReference>
<organism evidence="2">
    <name type="scientific">Faucicola osloensis</name>
    <name type="common">Moraxella osloensis</name>
    <dbReference type="NCBI Taxonomy" id="34062"/>
    <lineage>
        <taxon>Bacteria</taxon>
        <taxon>Pseudomonadati</taxon>
        <taxon>Pseudomonadota</taxon>
        <taxon>Gammaproteobacteria</taxon>
        <taxon>Moraxellales</taxon>
        <taxon>Moraxellaceae</taxon>
        <taxon>Faucicola</taxon>
    </lineage>
</organism>
<dbReference type="GO" id="GO:0016758">
    <property type="term" value="F:hexosyltransferase activity"/>
    <property type="evidence" value="ECO:0007669"/>
    <property type="project" value="UniProtKB-ARBA"/>
</dbReference>
<sequence>MKNNKEVNLTIFTPTYNRAHTLPRVFESLEMQTLKNFEWLIIDDGSTDNTEEVVNSFYSKASFPIRYVKQENAGKQAAWNKAVGLANGRYFCGLDSDDALYSKNNVNEIFDRYINLLQDSEVAGLRFLAFSNIQNDFHGKQLSDDVIICSWFDEFKDAKNFGERIDVFKTDILKNFLYPVTNKTKFIPEIWFYSKISAAKYKFAYIPLPLRMFYDDATNNRLGRSELAKHAQGHYISRATMLKEIPTDVFLSNPTAWAKSIVRFGQCANLLKVPLDKRVKDTNLGYGVFSYMFGFIK</sequence>
<name>A0AAW6TFA2_FAUOS</name>
<dbReference type="AlphaFoldDB" id="A0AAW6TFA2"/>
<evidence type="ECO:0000259" key="1">
    <source>
        <dbReference type="Pfam" id="PF00535"/>
    </source>
</evidence>
<reference evidence="2" key="1">
    <citation type="submission" date="2019-04" db="EMBL/GenBank/DDBJ databases">
        <title>Moraxella osloensis CCUG 73412, isolated from corneal scrapings as causative agent of keratitis.</title>
        <authorList>
            <person name="Connolly G."/>
            <person name="Jaen-Luchoro D."/>
            <person name="Pinyeiro-Iglesias B."/>
            <person name="Curry A."/>
            <person name="Knowles S."/>
            <person name="Moore E.R.B."/>
        </authorList>
    </citation>
    <scope>NUCLEOTIDE SEQUENCE</scope>
    <source>
        <strain evidence="2">CCUG 73412</strain>
    </source>
</reference>
<feature type="domain" description="Glycosyltransferase 2-like" evidence="1">
    <location>
        <begin position="10"/>
        <end position="101"/>
    </location>
</feature>
<accession>A0AAW6TFA2</accession>
<protein>
    <submittedName>
        <fullName evidence="2">Glycosyltransferase family 2 protein</fullName>
    </submittedName>
</protein>
<dbReference type="SUPFAM" id="SSF53448">
    <property type="entry name" value="Nucleotide-diphospho-sugar transferases"/>
    <property type="match status" value="1"/>
</dbReference>
<dbReference type="PANTHER" id="PTHR22916">
    <property type="entry name" value="GLYCOSYLTRANSFERASE"/>
    <property type="match status" value="1"/>
</dbReference>
<dbReference type="Gene3D" id="3.90.550.10">
    <property type="entry name" value="Spore Coat Polysaccharide Biosynthesis Protein SpsA, Chain A"/>
    <property type="match status" value="1"/>
</dbReference>